<dbReference type="PANTHER" id="PTHR34071:SF2">
    <property type="entry name" value="FLAVIN-NUCLEOTIDE-BINDING PROTEIN"/>
    <property type="match status" value="1"/>
</dbReference>
<organism evidence="1 3">
    <name type="scientific">Dialister pneumosintes</name>
    <dbReference type="NCBI Taxonomy" id="39950"/>
    <lineage>
        <taxon>Bacteria</taxon>
        <taxon>Bacillati</taxon>
        <taxon>Bacillota</taxon>
        <taxon>Negativicutes</taxon>
        <taxon>Veillonellales</taxon>
        <taxon>Veillonellaceae</taxon>
        <taxon>Dialister</taxon>
    </lineage>
</organism>
<dbReference type="Proteomes" id="UP000266262">
    <property type="component" value="Unassembled WGS sequence"/>
</dbReference>
<proteinExistence type="predicted"/>
<dbReference type="PANTHER" id="PTHR34071">
    <property type="entry name" value="5-NITROIMIDAZOLE ANTIBIOTICS RESISTANCE PROTEIN, NIMA-FAMILY-RELATED PROTEIN-RELATED"/>
    <property type="match status" value="1"/>
</dbReference>
<dbReference type="OrthoDB" id="9794935at2"/>
<sequence length="163" mass="18348">MATPFSTRRFIEDPAIIKQVLDRCKIIHIGLQDTNRIYVVPTNYGYTYENGHITFYTHGATQGLKWELMQKHPNVGFEIDTGFELVDGGEVACNYSNAYASIIGSGTASLITDIEEKKRIINNIMMVQAGKSFTFTDAMVERLGIAKIEVEEFACKSGYLYEK</sequence>
<keyword evidence="4" id="KW-1185">Reference proteome</keyword>
<name>A0A1B3WEQ1_9FIRM</name>
<reference evidence="3" key="1">
    <citation type="submission" date="2016-08" db="EMBL/GenBank/DDBJ databases">
        <authorList>
            <person name="Holder M.E."/>
            <person name="Ajami N.J."/>
            <person name="Petrosino J.F."/>
        </authorList>
    </citation>
    <scope>NUCLEOTIDE SEQUENCE [LARGE SCALE GENOMIC DNA]</scope>
    <source>
        <strain evidence="3">F0677</strain>
    </source>
</reference>
<evidence type="ECO:0000313" key="3">
    <source>
        <dbReference type="Proteomes" id="UP000094757"/>
    </source>
</evidence>
<accession>A0A1B3WEQ1</accession>
<protein>
    <submittedName>
        <fullName evidence="2">5-nitroimidazole antibiotic resistance protein</fullName>
    </submittedName>
</protein>
<dbReference type="KEGG" id="dpn:BCB69_05400"/>
<evidence type="ECO:0000313" key="2">
    <source>
        <dbReference type="EMBL" id="RID94672.1"/>
    </source>
</evidence>
<evidence type="ECO:0000313" key="1">
    <source>
        <dbReference type="EMBL" id="AOH39429.1"/>
    </source>
</evidence>
<reference evidence="1" key="2">
    <citation type="submission" date="2016-08" db="EMBL/GenBank/DDBJ databases">
        <authorList>
            <person name="Seilhamer J.J."/>
        </authorList>
    </citation>
    <scope>NUCLEOTIDE SEQUENCE [LARGE SCALE GENOMIC DNA]</scope>
    <source>
        <strain evidence="1">F0677</strain>
    </source>
</reference>
<dbReference type="InterPro" id="IPR024747">
    <property type="entry name" value="Pyridox_Oxase-rel"/>
</dbReference>
<dbReference type="Proteomes" id="UP000094757">
    <property type="component" value="Chromosome"/>
</dbReference>
<dbReference type="InterPro" id="IPR012349">
    <property type="entry name" value="Split_barrel_FMN-bd"/>
</dbReference>
<dbReference type="SUPFAM" id="SSF50475">
    <property type="entry name" value="FMN-binding split barrel"/>
    <property type="match status" value="1"/>
</dbReference>
<dbReference type="EMBL" id="CP017037">
    <property type="protein sequence ID" value="AOH39429.1"/>
    <property type="molecule type" value="Genomic_DNA"/>
</dbReference>
<reference evidence="2 4" key="3">
    <citation type="submission" date="2018-08" db="EMBL/GenBank/DDBJ databases">
        <title>Draft genome sequence of Dialister pneumosintes KCOM 1685.</title>
        <authorList>
            <person name="Kook J.-K."/>
            <person name="Park S.-N."/>
            <person name="Lim Y.K."/>
        </authorList>
    </citation>
    <scope>NUCLEOTIDE SEQUENCE [LARGE SCALE GENOMIC DNA]</scope>
    <source>
        <strain evidence="2 4">KCOM 1685</strain>
    </source>
</reference>
<evidence type="ECO:0000313" key="4">
    <source>
        <dbReference type="Proteomes" id="UP000266262"/>
    </source>
</evidence>
<dbReference type="Pfam" id="PF12900">
    <property type="entry name" value="Pyridox_ox_2"/>
    <property type="match status" value="1"/>
</dbReference>
<dbReference type="RefSeq" id="WP_022513138.1">
    <property type="nucleotide sequence ID" value="NZ_CP017037.1"/>
</dbReference>
<dbReference type="Gene3D" id="2.30.110.10">
    <property type="entry name" value="Electron Transport, Fmn-binding Protein, Chain A"/>
    <property type="match status" value="1"/>
</dbReference>
<dbReference type="EMBL" id="QWKU01000001">
    <property type="protein sequence ID" value="RID94672.1"/>
    <property type="molecule type" value="Genomic_DNA"/>
</dbReference>
<gene>
    <name evidence="1" type="ORF">BCB69_05400</name>
    <name evidence="2" type="ORF">DX915_04005</name>
</gene>
<dbReference type="STRING" id="39950.BCB69_05400"/>
<dbReference type="AlphaFoldDB" id="A0A1B3WEQ1"/>